<proteinExistence type="predicted"/>
<sequence length="258" mass="27246">MAEQSVTIARDRGPPVPVHRVDDGPYLICFDAFDAFEVGDTKLDLPPEWTDADEAMEMTRDRPASPGCSGRVAVDPDGTVIGSGFLALGGAVAGIGPLSVDPSARNSGGGTAAEGIADRQGRTARPGIRARGTGIGQPRRLPAVLLHRVRPARAAGSVPHEQLTAFEGYAPPTPATVAGFEVRPMADGRGRCGSVPAAVPDSRRPPSGPRDPQGRQTRLRPVGAVCRGGRRDGRHRRLRHRPGRPRPSDGPRALRGRR</sequence>
<organism evidence="2 3">
    <name type="scientific">Streptomyces clavuligerus</name>
    <dbReference type="NCBI Taxonomy" id="1901"/>
    <lineage>
        <taxon>Bacteria</taxon>
        <taxon>Bacillati</taxon>
        <taxon>Actinomycetota</taxon>
        <taxon>Actinomycetes</taxon>
        <taxon>Kitasatosporales</taxon>
        <taxon>Streptomycetaceae</taxon>
        <taxon>Streptomyces</taxon>
    </lineage>
</organism>
<dbReference type="SUPFAM" id="SSF55729">
    <property type="entry name" value="Acyl-CoA N-acyltransferases (Nat)"/>
    <property type="match status" value="1"/>
</dbReference>
<dbReference type="AlphaFoldDB" id="D5SJK6"/>
<dbReference type="eggNOG" id="COG3153">
    <property type="taxonomic scope" value="Bacteria"/>
</dbReference>
<gene>
    <name evidence="2" type="ORF">SCLAV_p0612</name>
</gene>
<feature type="region of interest" description="Disordered" evidence="1">
    <location>
        <begin position="188"/>
        <end position="258"/>
    </location>
</feature>
<dbReference type="EMBL" id="CM000914">
    <property type="protein sequence ID" value="EFG04099.2"/>
    <property type="molecule type" value="Genomic_DNA"/>
</dbReference>
<feature type="compositionally biased region" description="Basic residues" evidence="1">
    <location>
        <begin position="232"/>
        <end position="244"/>
    </location>
</feature>
<dbReference type="InterPro" id="IPR016181">
    <property type="entry name" value="Acyl_CoA_acyltransferase"/>
</dbReference>
<geneLocation type="plasmid" evidence="2 3">
    <name>pSCL4</name>
</geneLocation>
<keyword evidence="2" id="KW-0614">Plasmid</keyword>
<feature type="region of interest" description="Disordered" evidence="1">
    <location>
        <begin position="104"/>
        <end position="136"/>
    </location>
</feature>
<reference evidence="2 3" key="1">
    <citation type="journal article" date="2010" name="Genome Biol. Evol.">
        <title>The sequence of a 1.8-mb bacterial linear plasmid reveals a rich evolutionary reservoir of secondary metabolic pathways.</title>
        <authorList>
            <person name="Medema M.H."/>
            <person name="Trefzer A."/>
            <person name="Kovalchuk A."/>
            <person name="van den Berg M."/>
            <person name="Mueller U."/>
            <person name="Heijne W."/>
            <person name="Wu L."/>
            <person name="Alam M.T."/>
            <person name="Ronning C.M."/>
            <person name="Nierman W.C."/>
            <person name="Bovenberg R.A.L."/>
            <person name="Breitling R."/>
            <person name="Takano E."/>
        </authorList>
    </citation>
    <scope>NUCLEOTIDE SEQUENCE [LARGE SCALE GENOMIC DNA]</scope>
    <source>
        <strain evidence="3">ATCC 27064 / DSM 738 / JCM 4710 / NBRC 13307 / NCIMB 12785 / NRRL 3585 / VKM Ac-602</strain>
        <plasmid evidence="2">pSCL4</plasmid>
    </source>
</reference>
<protein>
    <submittedName>
        <fullName evidence="2">Thioester reductase domain protein</fullName>
    </submittedName>
</protein>
<accession>D5SJK6</accession>
<evidence type="ECO:0000256" key="1">
    <source>
        <dbReference type="SAM" id="MobiDB-lite"/>
    </source>
</evidence>
<name>D5SJK6_STRCL</name>
<evidence type="ECO:0000313" key="2">
    <source>
        <dbReference type="EMBL" id="EFG04099.2"/>
    </source>
</evidence>
<keyword evidence="3" id="KW-1185">Reference proteome</keyword>
<dbReference type="OrthoDB" id="510731at2"/>
<evidence type="ECO:0000313" key="3">
    <source>
        <dbReference type="Proteomes" id="UP000002357"/>
    </source>
</evidence>
<dbReference type="Proteomes" id="UP000002357">
    <property type="component" value="Plasmid pSCL4"/>
</dbReference>